<dbReference type="Proteomes" id="UP001154282">
    <property type="component" value="Unassembled WGS sequence"/>
</dbReference>
<protein>
    <submittedName>
        <fullName evidence="1">Uncharacterized protein</fullName>
    </submittedName>
</protein>
<accession>A0AAV0IXS2</accession>
<evidence type="ECO:0000313" key="1">
    <source>
        <dbReference type="EMBL" id="CAI0401920.1"/>
    </source>
</evidence>
<sequence length="97" mass="10846">FQFCTFPSQNSFFSLPFLSLAVRNSNLPSFSFLDRLEFWVWFLHSEAGGSVGKEESSKANGGCLSTALTEEGLNEAQRRGPKVATESEMEFPLRGCW</sequence>
<evidence type="ECO:0000313" key="2">
    <source>
        <dbReference type="Proteomes" id="UP001154282"/>
    </source>
</evidence>
<dbReference type="EMBL" id="CAMGYJ010000004">
    <property type="protein sequence ID" value="CAI0401920.1"/>
    <property type="molecule type" value="Genomic_DNA"/>
</dbReference>
<keyword evidence="2" id="KW-1185">Reference proteome</keyword>
<proteinExistence type="predicted"/>
<gene>
    <name evidence="1" type="ORF">LITE_LOCUS11394</name>
</gene>
<name>A0AAV0IXS2_9ROSI</name>
<dbReference type="AlphaFoldDB" id="A0AAV0IXS2"/>
<comment type="caution">
    <text evidence="1">The sequence shown here is derived from an EMBL/GenBank/DDBJ whole genome shotgun (WGS) entry which is preliminary data.</text>
</comment>
<organism evidence="1 2">
    <name type="scientific">Linum tenue</name>
    <dbReference type="NCBI Taxonomy" id="586396"/>
    <lineage>
        <taxon>Eukaryota</taxon>
        <taxon>Viridiplantae</taxon>
        <taxon>Streptophyta</taxon>
        <taxon>Embryophyta</taxon>
        <taxon>Tracheophyta</taxon>
        <taxon>Spermatophyta</taxon>
        <taxon>Magnoliopsida</taxon>
        <taxon>eudicotyledons</taxon>
        <taxon>Gunneridae</taxon>
        <taxon>Pentapetalae</taxon>
        <taxon>rosids</taxon>
        <taxon>fabids</taxon>
        <taxon>Malpighiales</taxon>
        <taxon>Linaceae</taxon>
        <taxon>Linum</taxon>
    </lineage>
</organism>
<reference evidence="1" key="1">
    <citation type="submission" date="2022-08" db="EMBL/GenBank/DDBJ databases">
        <authorList>
            <person name="Gutierrez-Valencia J."/>
        </authorList>
    </citation>
    <scope>NUCLEOTIDE SEQUENCE</scope>
</reference>
<feature type="non-terminal residue" evidence="1">
    <location>
        <position position="1"/>
    </location>
</feature>